<evidence type="ECO:0000256" key="1">
    <source>
        <dbReference type="SAM" id="MobiDB-lite"/>
    </source>
</evidence>
<accession>A0A835CK68</accession>
<proteinExistence type="predicted"/>
<name>A0A835CK68_9FABA</name>
<dbReference type="Proteomes" id="UP000634136">
    <property type="component" value="Unassembled WGS sequence"/>
</dbReference>
<sequence length="62" mass="6841">MRDLWVGPAFVITYAAFCHVPRGDAYHLPPRGTHAGLQEGTLGPTSPRSRHSPLQELHLPIN</sequence>
<comment type="caution">
    <text evidence="2">The sequence shown here is derived from an EMBL/GenBank/DDBJ whole genome shotgun (WGS) entry which is preliminary data.</text>
</comment>
<gene>
    <name evidence="2" type="ORF">G2W53_002259</name>
</gene>
<dbReference type="AlphaFoldDB" id="A0A835CK68"/>
<reference evidence="2" key="1">
    <citation type="submission" date="2020-09" db="EMBL/GenBank/DDBJ databases">
        <title>Genome-Enabled Discovery of Anthraquinone Biosynthesis in Senna tora.</title>
        <authorList>
            <person name="Kang S.-H."/>
            <person name="Pandey R.P."/>
            <person name="Lee C.-M."/>
            <person name="Sim J.-S."/>
            <person name="Jeong J.-T."/>
            <person name="Choi B.-S."/>
            <person name="Jung M."/>
            <person name="Ginzburg D."/>
            <person name="Zhao K."/>
            <person name="Won S.Y."/>
            <person name="Oh T.-J."/>
            <person name="Yu Y."/>
            <person name="Kim N.-H."/>
            <person name="Lee O.R."/>
            <person name="Lee T.-H."/>
            <person name="Bashyal P."/>
            <person name="Kim T.-S."/>
            <person name="Lee W.-H."/>
            <person name="Kawkins C."/>
            <person name="Kim C.-K."/>
            <person name="Kim J.S."/>
            <person name="Ahn B.O."/>
            <person name="Rhee S.Y."/>
            <person name="Sohng J.K."/>
        </authorList>
    </citation>
    <scope>NUCLEOTIDE SEQUENCE</scope>
    <source>
        <tissue evidence="2">Leaf</tissue>
    </source>
</reference>
<feature type="region of interest" description="Disordered" evidence="1">
    <location>
        <begin position="29"/>
        <end position="62"/>
    </location>
</feature>
<keyword evidence="3" id="KW-1185">Reference proteome</keyword>
<evidence type="ECO:0000313" key="3">
    <source>
        <dbReference type="Proteomes" id="UP000634136"/>
    </source>
</evidence>
<dbReference type="EMBL" id="JAAIUW010000001">
    <property type="protein sequence ID" value="KAF7845354.1"/>
    <property type="molecule type" value="Genomic_DNA"/>
</dbReference>
<evidence type="ECO:0000313" key="2">
    <source>
        <dbReference type="EMBL" id="KAF7845354.1"/>
    </source>
</evidence>
<organism evidence="2 3">
    <name type="scientific">Senna tora</name>
    <dbReference type="NCBI Taxonomy" id="362788"/>
    <lineage>
        <taxon>Eukaryota</taxon>
        <taxon>Viridiplantae</taxon>
        <taxon>Streptophyta</taxon>
        <taxon>Embryophyta</taxon>
        <taxon>Tracheophyta</taxon>
        <taxon>Spermatophyta</taxon>
        <taxon>Magnoliopsida</taxon>
        <taxon>eudicotyledons</taxon>
        <taxon>Gunneridae</taxon>
        <taxon>Pentapetalae</taxon>
        <taxon>rosids</taxon>
        <taxon>fabids</taxon>
        <taxon>Fabales</taxon>
        <taxon>Fabaceae</taxon>
        <taxon>Caesalpinioideae</taxon>
        <taxon>Cassia clade</taxon>
        <taxon>Senna</taxon>
    </lineage>
</organism>
<protein>
    <submittedName>
        <fullName evidence="2">Uncharacterized protein</fullName>
    </submittedName>
</protein>